<reference evidence="3 4" key="1">
    <citation type="submission" date="2019-08" db="EMBL/GenBank/DDBJ databases">
        <title>In-depth cultivation of the pig gut microbiome towards novel bacterial diversity and tailored functional studies.</title>
        <authorList>
            <person name="Wylensek D."/>
            <person name="Hitch T.C.A."/>
            <person name="Clavel T."/>
        </authorList>
    </citation>
    <scope>NUCLEOTIDE SEQUENCE [LARGE SCALE GENOMIC DNA]</scope>
    <source>
        <strain evidence="3 4">BBE-744-WT-12</strain>
    </source>
</reference>
<dbReference type="Pfam" id="PF00437">
    <property type="entry name" value="T2SSE"/>
    <property type="match status" value="2"/>
</dbReference>
<accession>A0A844G1J9</accession>
<evidence type="ECO:0000313" key="4">
    <source>
        <dbReference type="Proteomes" id="UP000435649"/>
    </source>
</evidence>
<dbReference type="InterPro" id="IPR050921">
    <property type="entry name" value="T4SS_GSP_E_ATPase"/>
</dbReference>
<dbReference type="InterPro" id="IPR003593">
    <property type="entry name" value="AAA+_ATPase"/>
</dbReference>
<dbReference type="NCBIfam" id="TIGR01420">
    <property type="entry name" value="pilT_fam"/>
    <property type="match status" value="2"/>
</dbReference>
<dbReference type="GO" id="GO:0016887">
    <property type="term" value="F:ATP hydrolysis activity"/>
    <property type="evidence" value="ECO:0007669"/>
    <property type="project" value="InterPro"/>
</dbReference>
<protein>
    <submittedName>
        <fullName evidence="3">PilT/PilU family type 4a pilus ATPase</fullName>
    </submittedName>
</protein>
<dbReference type="AlphaFoldDB" id="A0A844G1J9"/>
<organism evidence="3 4">
    <name type="scientific">Victivallis lenta</name>
    <dbReference type="NCBI Taxonomy" id="2606640"/>
    <lineage>
        <taxon>Bacteria</taxon>
        <taxon>Pseudomonadati</taxon>
        <taxon>Lentisphaerota</taxon>
        <taxon>Lentisphaeria</taxon>
        <taxon>Victivallales</taxon>
        <taxon>Victivallaceae</taxon>
        <taxon>Victivallis</taxon>
    </lineage>
</organism>
<dbReference type="SMART" id="SM00382">
    <property type="entry name" value="AAA"/>
    <property type="match status" value="2"/>
</dbReference>
<dbReference type="InterPro" id="IPR027417">
    <property type="entry name" value="P-loop_NTPase"/>
</dbReference>
<name>A0A844G1J9_9BACT</name>
<evidence type="ECO:0000259" key="2">
    <source>
        <dbReference type="PROSITE" id="PS00662"/>
    </source>
</evidence>
<dbReference type="Gene3D" id="3.30.450.90">
    <property type="match status" value="2"/>
</dbReference>
<dbReference type="EMBL" id="VUNS01000005">
    <property type="protein sequence ID" value="MST96775.1"/>
    <property type="molecule type" value="Genomic_DNA"/>
</dbReference>
<dbReference type="InterPro" id="IPR001482">
    <property type="entry name" value="T2SS/T4SS_dom"/>
</dbReference>
<proteinExistence type="inferred from homology"/>
<sequence>MEISDLLHYAMESAASDLFVSAGKPPAFRRSGQVLPEGEEYLTAQEIDAFRKQCLTAKAEQEYHARGSYDSAYTLPTGERFRLNFLEALTGPAFVARPVYPGEALFFEELGLPAATLAEMCTNKSGIIIVVGSTGSGKSTTLAAMVNYINHNFNKHIITIEDPIEFLHRDINCLVTQRELNSSTTSFSDALRAALRESPDVIVIGEMRDMDTVQVALAAAMTGHLVITTVHTGDTVQAIERVVDLYPEEQRLQIASDLGNALVGIIAQRLVPRADGNGMFPALEILLGTPTVKKLVGDRDMRALAEALKRGGSSGMITFTRAIFRLYKDGFISLDAANEAVSNRDELQLMLRGMESGVDSFASQYGSAEDAEDPDIQFIDMSRLLKTAVKTGASDLLLSAGSSPVLRIHGELRPLDLPVLTGQDTARLLNSILNPVQRVEFEENREVDLALSISLVMDQETGESENWRFRVNGFHQRGTVGIVCRVIVSKIPKPEDLNLPPQILQLTTKQQGLILITGPTGSGKSTSLASMIDFINRNRAEHIITIEDPIEYVHKNIMSLLEQREVHSDTHSFAAALKYALREDPDVILVGEMRDTETIAAALTAAETGHLVFGTLHTNSAPQTIDRIIDSFPSHQQNQIKLQLASVILGIISQRLLPTVDGKGRVAAFEILVGTPPVQALVREGKTAMLQSLLETGAKDGMITMQKSLETLYSEGKISLEEMQTYMLDYKADDAY</sequence>
<feature type="domain" description="Bacterial type II secretion system protein E" evidence="2">
    <location>
        <begin position="581"/>
        <end position="595"/>
    </location>
</feature>
<comment type="similarity">
    <text evidence="1">Belongs to the GSP E family.</text>
</comment>
<dbReference type="RefSeq" id="WP_154417510.1">
    <property type="nucleotide sequence ID" value="NZ_VUNS01000005.1"/>
</dbReference>
<feature type="domain" description="Bacterial type II secretion system protein E" evidence="2">
    <location>
        <begin position="195"/>
        <end position="209"/>
    </location>
</feature>
<dbReference type="SUPFAM" id="SSF52540">
    <property type="entry name" value="P-loop containing nucleoside triphosphate hydrolases"/>
    <property type="match status" value="2"/>
</dbReference>
<dbReference type="InterPro" id="IPR006321">
    <property type="entry name" value="PilT/PilU"/>
</dbReference>
<dbReference type="GO" id="GO:0005524">
    <property type="term" value="F:ATP binding"/>
    <property type="evidence" value="ECO:0007669"/>
    <property type="project" value="InterPro"/>
</dbReference>
<dbReference type="Gene3D" id="3.40.50.300">
    <property type="entry name" value="P-loop containing nucleotide triphosphate hydrolases"/>
    <property type="match status" value="2"/>
</dbReference>
<dbReference type="PANTHER" id="PTHR30486">
    <property type="entry name" value="TWITCHING MOTILITY PROTEIN PILT"/>
    <property type="match status" value="1"/>
</dbReference>
<comment type="caution">
    <text evidence="3">The sequence shown here is derived from an EMBL/GenBank/DDBJ whole genome shotgun (WGS) entry which is preliminary data.</text>
</comment>
<keyword evidence="4" id="KW-1185">Reference proteome</keyword>
<evidence type="ECO:0000256" key="1">
    <source>
        <dbReference type="ARBA" id="ARBA00006611"/>
    </source>
</evidence>
<dbReference type="PROSITE" id="PS00662">
    <property type="entry name" value="T2SP_E"/>
    <property type="match status" value="2"/>
</dbReference>
<dbReference type="Proteomes" id="UP000435649">
    <property type="component" value="Unassembled WGS sequence"/>
</dbReference>
<evidence type="ECO:0000313" key="3">
    <source>
        <dbReference type="EMBL" id="MST96775.1"/>
    </source>
</evidence>
<gene>
    <name evidence="3" type="ORF">FYJ85_06915</name>
</gene>
<dbReference type="CDD" id="cd01131">
    <property type="entry name" value="PilT"/>
    <property type="match status" value="2"/>
</dbReference>